<dbReference type="AlphaFoldDB" id="A0A117N409"/>
<dbReference type="InterPro" id="IPR023346">
    <property type="entry name" value="Lysozyme-like_dom_sf"/>
</dbReference>
<protein>
    <submittedName>
        <fullName evidence="6">Lytic transglycosylase</fullName>
    </submittedName>
</protein>
<comment type="similarity">
    <text evidence="1">Belongs to the transglycosylase Slt family.</text>
</comment>
<accession>A0A117N409</accession>
<dbReference type="OrthoDB" id="9801695at2"/>
<dbReference type="Gene3D" id="1.10.530.10">
    <property type="match status" value="1"/>
</dbReference>
<name>A0A117N409_RHILI</name>
<dbReference type="Pfam" id="PF01464">
    <property type="entry name" value="SLT"/>
    <property type="match status" value="1"/>
</dbReference>
<comment type="caution">
    <text evidence="6">The sequence shown here is derived from an EMBL/GenBank/DDBJ whole genome shotgun (WGS) entry which is preliminary data.</text>
</comment>
<dbReference type="PANTHER" id="PTHR37423">
    <property type="entry name" value="SOLUBLE LYTIC MUREIN TRANSGLYCOSYLASE-RELATED"/>
    <property type="match status" value="1"/>
</dbReference>
<dbReference type="PANTHER" id="PTHR37423:SF2">
    <property type="entry name" value="MEMBRANE-BOUND LYTIC MUREIN TRANSGLYCOSYLASE C"/>
    <property type="match status" value="1"/>
</dbReference>
<evidence type="ECO:0000259" key="5">
    <source>
        <dbReference type="Pfam" id="PF01464"/>
    </source>
</evidence>
<gene>
    <name evidence="6" type="ORF">AU467_19590</name>
</gene>
<dbReference type="CDD" id="cd00254">
    <property type="entry name" value="LT-like"/>
    <property type="match status" value="1"/>
</dbReference>
<comment type="similarity">
    <text evidence="2">Belongs to the virb1 family.</text>
</comment>
<dbReference type="EMBL" id="LPWA01000102">
    <property type="protein sequence ID" value="KUM26735.1"/>
    <property type="molecule type" value="Genomic_DNA"/>
</dbReference>
<keyword evidence="4" id="KW-0732">Signal</keyword>
<proteinExistence type="inferred from homology"/>
<evidence type="ECO:0000256" key="1">
    <source>
        <dbReference type="ARBA" id="ARBA00007734"/>
    </source>
</evidence>
<evidence type="ECO:0000256" key="4">
    <source>
        <dbReference type="SAM" id="SignalP"/>
    </source>
</evidence>
<dbReference type="SUPFAM" id="SSF53955">
    <property type="entry name" value="Lysozyme-like"/>
    <property type="match status" value="1"/>
</dbReference>
<evidence type="ECO:0000313" key="6">
    <source>
        <dbReference type="EMBL" id="KUM26735.1"/>
    </source>
</evidence>
<evidence type="ECO:0000256" key="3">
    <source>
        <dbReference type="SAM" id="MobiDB-lite"/>
    </source>
</evidence>
<feature type="region of interest" description="Disordered" evidence="3">
    <location>
        <begin position="203"/>
        <end position="228"/>
    </location>
</feature>
<organism evidence="6 7">
    <name type="scientific">Rhizobium loti</name>
    <name type="common">Mesorhizobium loti</name>
    <dbReference type="NCBI Taxonomy" id="381"/>
    <lineage>
        <taxon>Bacteria</taxon>
        <taxon>Pseudomonadati</taxon>
        <taxon>Pseudomonadota</taxon>
        <taxon>Alphaproteobacteria</taxon>
        <taxon>Hyphomicrobiales</taxon>
        <taxon>Phyllobacteriaceae</taxon>
        <taxon>Mesorhizobium</taxon>
    </lineage>
</organism>
<feature type="domain" description="Transglycosylase SLT" evidence="5">
    <location>
        <begin position="43"/>
        <end position="151"/>
    </location>
</feature>
<feature type="signal peptide" evidence="4">
    <location>
        <begin position="1"/>
        <end position="21"/>
    </location>
</feature>
<evidence type="ECO:0000313" key="7">
    <source>
        <dbReference type="Proteomes" id="UP000053176"/>
    </source>
</evidence>
<dbReference type="Proteomes" id="UP000053176">
    <property type="component" value="Unassembled WGS sequence"/>
</dbReference>
<reference evidence="6 7" key="1">
    <citation type="submission" date="2015-12" db="EMBL/GenBank/DDBJ databases">
        <title>Draft genome sequence of Mesorhizobium sp. UFLA 01-765, a multitolerant efficient symbiont and plant-growth promoting strain isolated from Zn-mining soil using Leucaena leucocephala as a trap plant.</title>
        <authorList>
            <person name="Rangel W.M."/>
            <person name="Thijs S."/>
            <person name="Longatti S.M."/>
            <person name="Moreira F.M."/>
            <person name="Weyens N."/>
            <person name="Vangronsveld J."/>
            <person name="Van Hamme J.D."/>
            <person name="Bottos E.M."/>
            <person name="Rineau F."/>
        </authorList>
    </citation>
    <scope>NUCLEOTIDE SEQUENCE [LARGE SCALE GENOMIC DNA]</scope>
    <source>
        <strain evidence="6 7">UFLA 01-765</strain>
    </source>
</reference>
<sequence length="228" mass="24624">MDRVTLLMLGMVSIAPCACSAATGAQPAVISQGPQLQRWQEFVAEASRRFDIPQSWIYAVMNAESRGQTLLNGRPITSRAGAIGLMRVMPGTYEELRIEHGLGADPADPRDNILAGTAYLRAMYDRFGFPGLFAAYNAGPDRYEAHLQRQKPLPRETVLYLAQLKTAEVSAGDMEAFEGKFRPPKAPKISSGRELFFLKDGVSGSGSSGGILVPLGPQPAGSARPDDR</sequence>
<feature type="chain" id="PRO_5007151727" evidence="4">
    <location>
        <begin position="22"/>
        <end position="228"/>
    </location>
</feature>
<evidence type="ECO:0000256" key="2">
    <source>
        <dbReference type="ARBA" id="ARBA00009387"/>
    </source>
</evidence>
<dbReference type="InterPro" id="IPR008258">
    <property type="entry name" value="Transglycosylase_SLT_dom_1"/>
</dbReference>